<accession>A0A0R3T6I3</accession>
<dbReference type="EMBL" id="UZAE01001363">
    <property type="protein sequence ID" value="VDN98529.1"/>
    <property type="molecule type" value="Genomic_DNA"/>
</dbReference>
<dbReference type="AlphaFoldDB" id="A0A0R3T6I3"/>
<gene>
    <name evidence="1" type="ORF">HNAJ_LOCUS2670</name>
</gene>
<dbReference type="OrthoDB" id="6256402at2759"/>
<proteinExistence type="predicted"/>
<reference evidence="3" key="1">
    <citation type="submission" date="2017-02" db="UniProtKB">
        <authorList>
            <consortium name="WormBaseParasite"/>
        </authorList>
    </citation>
    <scope>IDENTIFICATION</scope>
</reference>
<name>A0A0R3T6I3_RODNA</name>
<evidence type="ECO:0000313" key="3">
    <source>
        <dbReference type="WBParaSite" id="HNAJ_0000267101-mRNA-1"/>
    </source>
</evidence>
<evidence type="ECO:0000313" key="2">
    <source>
        <dbReference type="Proteomes" id="UP000278807"/>
    </source>
</evidence>
<reference evidence="1 2" key="2">
    <citation type="submission" date="2018-11" db="EMBL/GenBank/DDBJ databases">
        <authorList>
            <consortium name="Pathogen Informatics"/>
        </authorList>
    </citation>
    <scope>NUCLEOTIDE SEQUENCE [LARGE SCALE GENOMIC DNA]</scope>
</reference>
<dbReference type="STRING" id="102285.A0A0R3T6I3"/>
<organism evidence="3">
    <name type="scientific">Rodentolepis nana</name>
    <name type="common">Dwarf tapeworm</name>
    <name type="synonym">Hymenolepis nana</name>
    <dbReference type="NCBI Taxonomy" id="102285"/>
    <lineage>
        <taxon>Eukaryota</taxon>
        <taxon>Metazoa</taxon>
        <taxon>Spiralia</taxon>
        <taxon>Lophotrochozoa</taxon>
        <taxon>Platyhelminthes</taxon>
        <taxon>Cestoda</taxon>
        <taxon>Eucestoda</taxon>
        <taxon>Cyclophyllidea</taxon>
        <taxon>Hymenolepididae</taxon>
        <taxon>Rodentolepis</taxon>
    </lineage>
</organism>
<protein>
    <submittedName>
        <fullName evidence="3">FCP1 homology domain-containing protein</fullName>
    </submittedName>
</protein>
<dbReference type="Proteomes" id="UP000278807">
    <property type="component" value="Unassembled WGS sequence"/>
</dbReference>
<sequence>MAYGGVWPRGVFCGDPDQLDEILGINEEALELPVSENQLPIPSHYVPTESALDPAESDIPDEFIIYVDESSDVIVITCEVRLPSKEHSVHLLCPLVPETRLCLENCRRVCSLPDCSDKPKLFSVECVEDFFVRDMYNIWKFRYIIDRHNAAVQGTWGCFHAGKSTDIVNVTAVLLTTTRPHIRLTTTNPILALSSERLNSHEPIWKLNTSWFSKTQSRSGKTNIQMLQYDMPPIGRLKQNDF</sequence>
<dbReference type="WBParaSite" id="HNAJ_0000267101-mRNA-1">
    <property type="protein sequence ID" value="HNAJ_0000267101-mRNA-1"/>
    <property type="gene ID" value="HNAJ_0000267101"/>
</dbReference>
<keyword evidence="2" id="KW-1185">Reference proteome</keyword>
<evidence type="ECO:0000313" key="1">
    <source>
        <dbReference type="EMBL" id="VDN98529.1"/>
    </source>
</evidence>